<keyword evidence="7 11" id="KW-0229">DNA integration</keyword>
<comment type="similarity">
    <text evidence="2 11">Belongs to the 'phage' integrase family. XerD subfamily.</text>
</comment>
<dbReference type="InterPro" id="IPR004107">
    <property type="entry name" value="Integrase_SAM-like_N"/>
</dbReference>
<dbReference type="OrthoDB" id="9801717at2"/>
<feature type="active site" evidence="11">
    <location>
        <position position="253"/>
    </location>
</feature>
<dbReference type="AlphaFoldDB" id="A0A4D7QCT8"/>
<keyword evidence="9 11" id="KW-0233">DNA recombination</keyword>
<dbReference type="EMBL" id="CP039865">
    <property type="protein sequence ID" value="QCK85018.1"/>
    <property type="molecule type" value="Genomic_DNA"/>
</dbReference>
<dbReference type="InterPro" id="IPR013762">
    <property type="entry name" value="Integrase-like_cat_sf"/>
</dbReference>
<evidence type="ECO:0000256" key="5">
    <source>
        <dbReference type="ARBA" id="ARBA00022618"/>
    </source>
</evidence>
<evidence type="ECO:0000256" key="9">
    <source>
        <dbReference type="ARBA" id="ARBA00023172"/>
    </source>
</evidence>
<feature type="domain" description="Tyr recombinase" evidence="12">
    <location>
        <begin position="108"/>
        <end position="301"/>
    </location>
</feature>
<keyword evidence="8 11" id="KW-0238">DNA-binding</keyword>
<dbReference type="GO" id="GO:0003677">
    <property type="term" value="F:DNA binding"/>
    <property type="evidence" value="ECO:0007669"/>
    <property type="project" value="UniProtKB-UniRule"/>
</dbReference>
<dbReference type="Gene3D" id="1.10.150.130">
    <property type="match status" value="1"/>
</dbReference>
<dbReference type="GO" id="GO:0005737">
    <property type="term" value="C:cytoplasm"/>
    <property type="evidence" value="ECO:0007669"/>
    <property type="project" value="UniProtKB-SubCell"/>
</dbReference>
<keyword evidence="10 11" id="KW-0131">Cell cycle</keyword>
<dbReference type="SUPFAM" id="SSF56349">
    <property type="entry name" value="DNA breaking-rejoining enzymes"/>
    <property type="match status" value="1"/>
</dbReference>
<dbReference type="InterPro" id="IPR011010">
    <property type="entry name" value="DNA_brk_join_enz"/>
</dbReference>
<dbReference type="PROSITE" id="PS51900">
    <property type="entry name" value="CB"/>
    <property type="match status" value="1"/>
</dbReference>
<dbReference type="HAMAP" id="MF_01807">
    <property type="entry name" value="Recomb_XerD"/>
    <property type="match status" value="1"/>
</dbReference>
<dbReference type="Pfam" id="PF02899">
    <property type="entry name" value="Phage_int_SAM_1"/>
    <property type="match status" value="1"/>
</dbReference>
<dbReference type="KEGG" id="paqt:E8L99_04115"/>
<comment type="subunit">
    <text evidence="11">Forms a cyclic heterotetrameric complex composed of two molecules of XerC and two molecules of XerD.</text>
</comment>
<dbReference type="InterPro" id="IPR044068">
    <property type="entry name" value="CB"/>
</dbReference>
<dbReference type="GO" id="GO:0006313">
    <property type="term" value="P:DNA transposition"/>
    <property type="evidence" value="ECO:0007669"/>
    <property type="project" value="UniProtKB-UniRule"/>
</dbReference>
<protein>
    <recommendedName>
        <fullName evidence="3 11">Tyrosine recombinase XerD</fullName>
    </recommendedName>
</protein>
<dbReference type="InterPro" id="IPR050090">
    <property type="entry name" value="Tyrosine_recombinase_XerCD"/>
</dbReference>
<evidence type="ECO:0000256" key="1">
    <source>
        <dbReference type="ARBA" id="ARBA00004496"/>
    </source>
</evidence>
<dbReference type="GO" id="GO:0051301">
    <property type="term" value="P:cell division"/>
    <property type="evidence" value="ECO:0007669"/>
    <property type="project" value="UniProtKB-KW"/>
</dbReference>
<sequence length="310" mass="33376">MARAPGEIDLFLDMMAAERGAAANTLAAYRRDLDDYAEFLAGEGVGPKAATTETIRAYLADCAGRGLKTASVARRLSAVRQLHRFLYGEGIIGADPAAVLEGPKRGRPLPKVLGLEAVDRLLAVSKEGIDDPARPLLERTRTARLACLIELLYATGMRISELIALPIAAARRDQRFLVVRGKGNKERIVPLNEASKAATARYLALREEAGLAASKWLFPSSGETGHVTRQHVARELKAVAAAAGLPAAQVSPHVMRHAFASHLLQNGADLRSVQQLLGHADIATTQIYTHVLDERLAGLVRDLHPLAEDD</sequence>
<feature type="active site" description="O-(3'-phospho-DNA)-tyrosine intermediate" evidence="11">
    <location>
        <position position="288"/>
    </location>
</feature>
<keyword evidence="4 11" id="KW-0963">Cytoplasm</keyword>
<feature type="active site" evidence="11">
    <location>
        <position position="182"/>
    </location>
</feature>
<gene>
    <name evidence="11" type="primary">xerD</name>
    <name evidence="14" type="ORF">E8L99_04115</name>
</gene>
<evidence type="ECO:0000256" key="11">
    <source>
        <dbReference type="HAMAP-Rule" id="MF_01807"/>
    </source>
</evidence>
<evidence type="ECO:0000256" key="8">
    <source>
        <dbReference type="ARBA" id="ARBA00023125"/>
    </source>
</evidence>
<feature type="active site" evidence="11">
    <location>
        <position position="158"/>
    </location>
</feature>
<dbReference type="NCBIfam" id="NF001399">
    <property type="entry name" value="PRK00283.1"/>
    <property type="match status" value="1"/>
</dbReference>
<comment type="subcellular location">
    <subcellularLocation>
        <location evidence="1 11">Cytoplasm</location>
    </subcellularLocation>
</comment>
<name>A0A4D7QCT8_9HYPH</name>
<accession>A0A4D7QCT8</accession>
<evidence type="ECO:0000256" key="2">
    <source>
        <dbReference type="ARBA" id="ARBA00010450"/>
    </source>
</evidence>
<dbReference type="Gene3D" id="1.10.443.10">
    <property type="entry name" value="Intergrase catalytic core"/>
    <property type="match status" value="1"/>
</dbReference>
<keyword evidence="15" id="KW-1185">Reference proteome</keyword>
<evidence type="ECO:0000259" key="12">
    <source>
        <dbReference type="PROSITE" id="PS51898"/>
    </source>
</evidence>
<evidence type="ECO:0000256" key="3">
    <source>
        <dbReference type="ARBA" id="ARBA00015810"/>
    </source>
</evidence>
<dbReference type="HAMAP" id="MF_01808">
    <property type="entry name" value="Recomb_XerC_XerD"/>
    <property type="match status" value="1"/>
</dbReference>
<feature type="active site" evidence="11">
    <location>
        <position position="279"/>
    </location>
</feature>
<dbReference type="InterPro" id="IPR011932">
    <property type="entry name" value="Recomb_XerD"/>
</dbReference>
<evidence type="ECO:0000259" key="13">
    <source>
        <dbReference type="PROSITE" id="PS51900"/>
    </source>
</evidence>
<dbReference type="PANTHER" id="PTHR30349:SF90">
    <property type="entry name" value="TYROSINE RECOMBINASE XERD"/>
    <property type="match status" value="1"/>
</dbReference>
<dbReference type="RefSeq" id="WP_137098352.1">
    <property type="nucleotide sequence ID" value="NZ_CP039865.1"/>
</dbReference>
<dbReference type="InterPro" id="IPR002104">
    <property type="entry name" value="Integrase_catalytic"/>
</dbReference>
<dbReference type="InterPro" id="IPR023009">
    <property type="entry name" value="Tyrosine_recombinase_XerC/XerD"/>
</dbReference>
<keyword evidence="6 11" id="KW-0159">Chromosome partition</keyword>
<dbReference type="Pfam" id="PF00589">
    <property type="entry name" value="Phage_integrase"/>
    <property type="match status" value="1"/>
</dbReference>
<keyword evidence="5 11" id="KW-0132">Cell division</keyword>
<feature type="domain" description="Core-binding (CB)" evidence="13">
    <location>
        <begin position="2"/>
        <end position="87"/>
    </location>
</feature>
<dbReference type="PROSITE" id="PS51898">
    <property type="entry name" value="TYR_RECOMBINASE"/>
    <property type="match status" value="1"/>
</dbReference>
<dbReference type="PANTHER" id="PTHR30349">
    <property type="entry name" value="PHAGE INTEGRASE-RELATED"/>
    <property type="match status" value="1"/>
</dbReference>
<reference evidence="14 15" key="1">
    <citation type="submission" date="2019-04" db="EMBL/GenBank/DDBJ databases">
        <title>Phreatobacter aquaticus sp. nov.</title>
        <authorList>
            <person name="Choi A."/>
            <person name="Baek K."/>
        </authorList>
    </citation>
    <scope>NUCLEOTIDE SEQUENCE [LARGE SCALE GENOMIC DNA]</scope>
    <source>
        <strain evidence="14 15">NMCR1094</strain>
    </source>
</reference>
<dbReference type="GO" id="GO:0007059">
    <property type="term" value="P:chromosome segregation"/>
    <property type="evidence" value="ECO:0007669"/>
    <property type="project" value="UniProtKB-UniRule"/>
</dbReference>
<comment type="function">
    <text evidence="11">Site-specific tyrosine recombinase, which acts by catalyzing the cutting and rejoining of the recombining DNA molecules. The XerC-XerD complex is essential to convert dimers of the bacterial chromosome into monomers to permit their segregation at cell division. It also contributes to the segregational stability of plasmids.</text>
</comment>
<evidence type="ECO:0000313" key="15">
    <source>
        <dbReference type="Proteomes" id="UP000298588"/>
    </source>
</evidence>
<dbReference type="InterPro" id="IPR010998">
    <property type="entry name" value="Integrase_recombinase_N"/>
</dbReference>
<evidence type="ECO:0000256" key="6">
    <source>
        <dbReference type="ARBA" id="ARBA00022829"/>
    </source>
</evidence>
<evidence type="ECO:0000256" key="7">
    <source>
        <dbReference type="ARBA" id="ARBA00022908"/>
    </source>
</evidence>
<dbReference type="Proteomes" id="UP000298588">
    <property type="component" value="Chromosome"/>
</dbReference>
<proteinExistence type="inferred from homology"/>
<organism evidence="14 15">
    <name type="scientific">Phreatobacter aquaticus</name>
    <dbReference type="NCBI Taxonomy" id="2570229"/>
    <lineage>
        <taxon>Bacteria</taxon>
        <taxon>Pseudomonadati</taxon>
        <taxon>Pseudomonadota</taxon>
        <taxon>Alphaproteobacteria</taxon>
        <taxon>Hyphomicrobiales</taxon>
        <taxon>Phreatobacteraceae</taxon>
        <taxon>Phreatobacter</taxon>
    </lineage>
</organism>
<feature type="active site" evidence="11">
    <location>
        <position position="256"/>
    </location>
</feature>
<evidence type="ECO:0000313" key="14">
    <source>
        <dbReference type="EMBL" id="QCK85018.1"/>
    </source>
</evidence>
<evidence type="ECO:0000256" key="4">
    <source>
        <dbReference type="ARBA" id="ARBA00022490"/>
    </source>
</evidence>
<dbReference type="GO" id="GO:0009037">
    <property type="term" value="F:tyrosine-based site-specific recombinase activity"/>
    <property type="evidence" value="ECO:0007669"/>
    <property type="project" value="UniProtKB-UniRule"/>
</dbReference>
<evidence type="ECO:0000256" key="10">
    <source>
        <dbReference type="ARBA" id="ARBA00023306"/>
    </source>
</evidence>